<dbReference type="EMBL" id="FOYS01000004">
    <property type="protein sequence ID" value="SFR60301.1"/>
    <property type="molecule type" value="Genomic_DNA"/>
</dbReference>
<evidence type="ECO:0000256" key="1">
    <source>
        <dbReference type="SAM" id="Phobius"/>
    </source>
</evidence>
<evidence type="ECO:0000313" key="2">
    <source>
        <dbReference type="EMBL" id="SFR60301.1"/>
    </source>
</evidence>
<proteinExistence type="predicted"/>
<organism evidence="2 3">
    <name type="scientific">Halogeometricum limi</name>
    <dbReference type="NCBI Taxonomy" id="555875"/>
    <lineage>
        <taxon>Archaea</taxon>
        <taxon>Methanobacteriati</taxon>
        <taxon>Methanobacteriota</taxon>
        <taxon>Stenosarchaea group</taxon>
        <taxon>Halobacteria</taxon>
        <taxon>Halobacteriales</taxon>
        <taxon>Haloferacaceae</taxon>
        <taxon>Halogeometricum</taxon>
    </lineage>
</organism>
<keyword evidence="1" id="KW-0812">Transmembrane</keyword>
<dbReference type="OrthoDB" id="297199at2157"/>
<accession>A0A1I6I0S0</accession>
<feature type="transmembrane region" description="Helical" evidence="1">
    <location>
        <begin position="16"/>
        <end position="35"/>
    </location>
</feature>
<evidence type="ECO:0000313" key="3">
    <source>
        <dbReference type="Proteomes" id="UP000243250"/>
    </source>
</evidence>
<keyword evidence="1" id="KW-0472">Membrane</keyword>
<gene>
    <name evidence="2" type="ORF">SAMN04488124_2676</name>
</gene>
<keyword evidence="1" id="KW-1133">Transmembrane helix</keyword>
<dbReference type="RefSeq" id="WP_089881819.1">
    <property type="nucleotide sequence ID" value="NZ_FOYS01000004.1"/>
</dbReference>
<feature type="transmembrane region" description="Helical" evidence="1">
    <location>
        <begin position="41"/>
        <end position="59"/>
    </location>
</feature>
<reference evidence="3" key="1">
    <citation type="submission" date="2016-10" db="EMBL/GenBank/DDBJ databases">
        <authorList>
            <person name="Varghese N."/>
            <person name="Submissions S."/>
        </authorList>
    </citation>
    <scope>NUCLEOTIDE SEQUENCE [LARGE SCALE GENOMIC DNA]</scope>
    <source>
        <strain evidence="3">CGMCC 1.8711</strain>
    </source>
</reference>
<name>A0A1I6I0S0_9EURY</name>
<keyword evidence="3" id="KW-1185">Reference proteome</keyword>
<dbReference type="Proteomes" id="UP000243250">
    <property type="component" value="Unassembled WGS sequence"/>
</dbReference>
<protein>
    <submittedName>
        <fullName evidence="2">Uncharacterized protein</fullName>
    </submittedName>
</protein>
<sequence>MGYNVRKALQSPGERLVLANVLVWGVLIIGIAYVLRGTPDAGILVILASGAAATSISLVSPRLRRDGRTD</sequence>
<dbReference type="AlphaFoldDB" id="A0A1I6I0S0"/>